<dbReference type="AlphaFoldDB" id="A0A382MA80"/>
<evidence type="ECO:0000313" key="1">
    <source>
        <dbReference type="EMBL" id="SVC44121.1"/>
    </source>
</evidence>
<organism evidence="1">
    <name type="scientific">marine metagenome</name>
    <dbReference type="NCBI Taxonomy" id="408172"/>
    <lineage>
        <taxon>unclassified sequences</taxon>
        <taxon>metagenomes</taxon>
        <taxon>ecological metagenomes</taxon>
    </lineage>
</organism>
<accession>A0A382MA80</accession>
<protein>
    <recommendedName>
        <fullName evidence="2">Response regulatory domain-containing protein</fullName>
    </recommendedName>
</protein>
<name>A0A382MA80_9ZZZZ</name>
<dbReference type="EMBL" id="UINC01091394">
    <property type="protein sequence ID" value="SVC44121.1"/>
    <property type="molecule type" value="Genomic_DNA"/>
</dbReference>
<proteinExistence type="predicted"/>
<sequence length="135" mass="14442">MSEDAKIDSGLQRVHLLVSEDFFSDKVGEALRACGKTPHTPDWGDEDAVFEAIASAEGGAGVVVNLEDECADMLSLLGRMRKDPRTKKLPILGFCGDLEGDCALAANKLNIRVVARSALARNLVQMVMELVPSAA</sequence>
<evidence type="ECO:0008006" key="2">
    <source>
        <dbReference type="Google" id="ProtNLM"/>
    </source>
</evidence>
<gene>
    <name evidence="1" type="ORF">METZ01_LOCUS296975</name>
</gene>
<reference evidence="1" key="1">
    <citation type="submission" date="2018-05" db="EMBL/GenBank/DDBJ databases">
        <authorList>
            <person name="Lanie J.A."/>
            <person name="Ng W.-L."/>
            <person name="Kazmierczak K.M."/>
            <person name="Andrzejewski T.M."/>
            <person name="Davidsen T.M."/>
            <person name="Wayne K.J."/>
            <person name="Tettelin H."/>
            <person name="Glass J.I."/>
            <person name="Rusch D."/>
            <person name="Podicherti R."/>
            <person name="Tsui H.-C.T."/>
            <person name="Winkler M.E."/>
        </authorList>
    </citation>
    <scope>NUCLEOTIDE SEQUENCE</scope>
</reference>